<reference evidence="1 2" key="1">
    <citation type="submission" date="2018-10" db="EMBL/GenBank/DDBJ databases">
        <title>Genome assembly for a Yunnan-Guizhou Plateau 3E fish, Anabarilius grahami (Regan), and its evolutionary and genetic applications.</title>
        <authorList>
            <person name="Jiang W."/>
        </authorList>
    </citation>
    <scope>NUCLEOTIDE SEQUENCE [LARGE SCALE GENOMIC DNA]</scope>
    <source>
        <strain evidence="1">AG-KIZ</strain>
        <tissue evidence="1">Muscle</tissue>
    </source>
</reference>
<accession>A0A3N0YWK5</accession>
<dbReference type="Proteomes" id="UP000281406">
    <property type="component" value="Unassembled WGS sequence"/>
</dbReference>
<proteinExistence type="predicted"/>
<comment type="caution">
    <text evidence="1">The sequence shown here is derived from an EMBL/GenBank/DDBJ whole genome shotgun (WGS) entry which is preliminary data.</text>
</comment>
<dbReference type="AlphaFoldDB" id="A0A3N0YWK5"/>
<protein>
    <submittedName>
        <fullName evidence="1">Uncharacterized protein</fullName>
    </submittedName>
</protein>
<name>A0A3N0YWK5_ANAGA</name>
<evidence type="ECO:0000313" key="1">
    <source>
        <dbReference type="EMBL" id="ROL50148.1"/>
    </source>
</evidence>
<keyword evidence="2" id="KW-1185">Reference proteome</keyword>
<sequence>MSIPVGVLMESKGMEESHVYTPASEAFLSHLLYQSKPVLRPNRHWFPLVLPLLLLFTPLCCMDLPLVFRPPALPWLMDPLALPWATEPITPPLPIDQSAPPWLTRSSGSALVSHHSAYSTDFQAFDCASSLHPFGSTSPLHLFGLIRLHLPSSSVLDLGPTDTPPVPWLHLGRSSSLP</sequence>
<evidence type="ECO:0000313" key="2">
    <source>
        <dbReference type="Proteomes" id="UP000281406"/>
    </source>
</evidence>
<organism evidence="1 2">
    <name type="scientific">Anabarilius grahami</name>
    <name type="common">Kanglang fish</name>
    <name type="synonym">Barilius grahami</name>
    <dbReference type="NCBI Taxonomy" id="495550"/>
    <lineage>
        <taxon>Eukaryota</taxon>
        <taxon>Metazoa</taxon>
        <taxon>Chordata</taxon>
        <taxon>Craniata</taxon>
        <taxon>Vertebrata</taxon>
        <taxon>Euteleostomi</taxon>
        <taxon>Actinopterygii</taxon>
        <taxon>Neopterygii</taxon>
        <taxon>Teleostei</taxon>
        <taxon>Ostariophysi</taxon>
        <taxon>Cypriniformes</taxon>
        <taxon>Xenocyprididae</taxon>
        <taxon>Xenocypridinae</taxon>
        <taxon>Xenocypridinae incertae sedis</taxon>
        <taxon>Anabarilius</taxon>
    </lineage>
</organism>
<gene>
    <name evidence="1" type="ORF">DPX16_15189</name>
</gene>
<dbReference type="EMBL" id="RJVU01022182">
    <property type="protein sequence ID" value="ROL50148.1"/>
    <property type="molecule type" value="Genomic_DNA"/>
</dbReference>